<dbReference type="Proteomes" id="UP000235371">
    <property type="component" value="Unassembled WGS sequence"/>
</dbReference>
<dbReference type="RefSeq" id="XP_024728741.1">
    <property type="nucleotide sequence ID" value="XM_024871305.1"/>
</dbReference>
<organism evidence="1 2">
    <name type="scientific">Hyaloscypha bicolor E</name>
    <dbReference type="NCBI Taxonomy" id="1095630"/>
    <lineage>
        <taxon>Eukaryota</taxon>
        <taxon>Fungi</taxon>
        <taxon>Dikarya</taxon>
        <taxon>Ascomycota</taxon>
        <taxon>Pezizomycotina</taxon>
        <taxon>Leotiomycetes</taxon>
        <taxon>Helotiales</taxon>
        <taxon>Hyaloscyphaceae</taxon>
        <taxon>Hyaloscypha</taxon>
        <taxon>Hyaloscypha bicolor</taxon>
    </lineage>
</organism>
<gene>
    <name evidence="1" type="ORF">K444DRAFT_243135</name>
</gene>
<proteinExistence type="predicted"/>
<accession>A0A2J6SM56</accession>
<evidence type="ECO:0000313" key="1">
    <source>
        <dbReference type="EMBL" id="PMD51837.1"/>
    </source>
</evidence>
<protein>
    <submittedName>
        <fullName evidence="1">Uncharacterized protein</fullName>
    </submittedName>
</protein>
<keyword evidence="2" id="KW-1185">Reference proteome</keyword>
<sequence length="160" mass="17854">MCFKHPKFSLSPGTYIGREEMIGWFAARNPSDFFQPNVSRTLTRHGVAGKGPISDFPSFIGSRQLYKRVFQNVFSFEAELSELGISVQARSQKKNGVVLDSVSTPSGNEKTKRFSVTGCRDCGSTYLPAKLVGSLQSWTNCKANYEELVESWNHQMISSN</sequence>
<dbReference type="AlphaFoldDB" id="A0A2J6SM56"/>
<dbReference type="EMBL" id="KZ613912">
    <property type="protein sequence ID" value="PMD51837.1"/>
    <property type="molecule type" value="Genomic_DNA"/>
</dbReference>
<dbReference type="GeneID" id="36579387"/>
<dbReference type="InParanoid" id="A0A2J6SM56"/>
<evidence type="ECO:0000313" key="2">
    <source>
        <dbReference type="Proteomes" id="UP000235371"/>
    </source>
</evidence>
<name>A0A2J6SM56_9HELO</name>
<reference evidence="1 2" key="1">
    <citation type="submission" date="2016-04" db="EMBL/GenBank/DDBJ databases">
        <title>A degradative enzymes factory behind the ericoid mycorrhizal symbiosis.</title>
        <authorList>
            <consortium name="DOE Joint Genome Institute"/>
            <person name="Martino E."/>
            <person name="Morin E."/>
            <person name="Grelet G."/>
            <person name="Kuo A."/>
            <person name="Kohler A."/>
            <person name="Daghino S."/>
            <person name="Barry K."/>
            <person name="Choi C."/>
            <person name="Cichocki N."/>
            <person name="Clum A."/>
            <person name="Copeland A."/>
            <person name="Hainaut M."/>
            <person name="Haridas S."/>
            <person name="Labutti K."/>
            <person name="Lindquist E."/>
            <person name="Lipzen A."/>
            <person name="Khouja H.-R."/>
            <person name="Murat C."/>
            <person name="Ohm R."/>
            <person name="Olson A."/>
            <person name="Spatafora J."/>
            <person name="Veneault-Fourrey C."/>
            <person name="Henrissat B."/>
            <person name="Grigoriev I."/>
            <person name="Martin F."/>
            <person name="Perotto S."/>
        </authorList>
    </citation>
    <scope>NUCLEOTIDE SEQUENCE [LARGE SCALE GENOMIC DNA]</scope>
    <source>
        <strain evidence="1 2">E</strain>
    </source>
</reference>